<dbReference type="InterPro" id="IPR012337">
    <property type="entry name" value="RNaseH-like_sf"/>
</dbReference>
<evidence type="ECO:0000256" key="1">
    <source>
        <dbReference type="ARBA" id="ARBA00004123"/>
    </source>
</evidence>
<evidence type="ECO:0000259" key="7">
    <source>
        <dbReference type="Pfam" id="PF05699"/>
    </source>
</evidence>
<reference evidence="8 9" key="1">
    <citation type="submission" date="2021-06" db="EMBL/GenBank/DDBJ databases">
        <authorList>
            <person name="Kallberg Y."/>
            <person name="Tangrot J."/>
            <person name="Rosling A."/>
        </authorList>
    </citation>
    <scope>NUCLEOTIDE SEQUENCE [LARGE SCALE GENOMIC DNA]</scope>
    <source>
        <strain evidence="8 9">120-4 pot B 10/14</strain>
    </source>
</reference>
<comment type="subcellular location">
    <subcellularLocation>
        <location evidence="1">Nucleus</location>
    </subcellularLocation>
</comment>
<feature type="region of interest" description="Disordered" evidence="6">
    <location>
        <begin position="1"/>
        <end position="25"/>
    </location>
</feature>
<keyword evidence="3" id="KW-0863">Zinc-finger</keyword>
<keyword evidence="5" id="KW-0539">Nucleus</keyword>
<evidence type="ECO:0000256" key="6">
    <source>
        <dbReference type="SAM" id="MobiDB-lite"/>
    </source>
</evidence>
<comment type="caution">
    <text evidence="8">The sequence shown here is derived from an EMBL/GenBank/DDBJ whole genome shotgun (WGS) entry which is preliminary data.</text>
</comment>
<evidence type="ECO:0000313" key="9">
    <source>
        <dbReference type="Proteomes" id="UP000789901"/>
    </source>
</evidence>
<organism evidence="8 9">
    <name type="scientific">Gigaspora margarita</name>
    <dbReference type="NCBI Taxonomy" id="4874"/>
    <lineage>
        <taxon>Eukaryota</taxon>
        <taxon>Fungi</taxon>
        <taxon>Fungi incertae sedis</taxon>
        <taxon>Mucoromycota</taxon>
        <taxon>Glomeromycotina</taxon>
        <taxon>Glomeromycetes</taxon>
        <taxon>Diversisporales</taxon>
        <taxon>Gigasporaceae</taxon>
        <taxon>Gigaspora</taxon>
    </lineage>
</organism>
<evidence type="ECO:0000256" key="5">
    <source>
        <dbReference type="ARBA" id="ARBA00023242"/>
    </source>
</evidence>
<dbReference type="InterPro" id="IPR008906">
    <property type="entry name" value="HATC_C_dom"/>
</dbReference>
<keyword evidence="9" id="KW-1185">Reference proteome</keyword>
<evidence type="ECO:0000256" key="2">
    <source>
        <dbReference type="ARBA" id="ARBA00022723"/>
    </source>
</evidence>
<feature type="domain" description="HAT C-terminal dimerisation" evidence="7">
    <location>
        <begin position="197"/>
        <end position="270"/>
    </location>
</feature>
<proteinExistence type="predicted"/>
<gene>
    <name evidence="8" type="ORF">GMARGA_LOCUS18912</name>
</gene>
<dbReference type="PANTHER" id="PTHR46481:SF10">
    <property type="entry name" value="ZINC FINGER BED DOMAIN-CONTAINING PROTEIN 39"/>
    <property type="match status" value="1"/>
</dbReference>
<accession>A0ABN7VIF1</accession>
<keyword evidence="4" id="KW-0862">Zinc</keyword>
<evidence type="ECO:0000313" key="8">
    <source>
        <dbReference type="EMBL" id="CAG8774517.1"/>
    </source>
</evidence>
<evidence type="ECO:0000256" key="4">
    <source>
        <dbReference type="ARBA" id="ARBA00022833"/>
    </source>
</evidence>
<name>A0ABN7VIF1_GIGMA</name>
<keyword evidence="2" id="KW-0479">Metal-binding</keyword>
<dbReference type="SUPFAM" id="SSF53098">
    <property type="entry name" value="Ribonuclease H-like"/>
    <property type="match status" value="1"/>
</dbReference>
<sequence>MQDNDNENWVDDSETDSELENDHNTEAWKYFEQEGSFAVTEINSEDDEDNNELDLLLDSESENEDEFYSQLDLSYDACSHALSNFDLIEKEFKNAIFNSLEKNWYDFYEIRLVATLLDPRTKKMISFTSREREKARMKLRDEFEKLQRLIISSNSQLEQKTLPIASEIIQNSFFESIFGVQDHEDIAPLDEVIRYLDLAPIDYNTNSWQWWNNYKSEFSILSILARRYLCIPVTLVLCERLFSDAGNLIISKRTRLGSNIIGKMLFLKRNDEYPNMS</sequence>
<evidence type="ECO:0000256" key="3">
    <source>
        <dbReference type="ARBA" id="ARBA00022771"/>
    </source>
</evidence>
<feature type="compositionally biased region" description="Acidic residues" evidence="6">
    <location>
        <begin position="1"/>
        <end position="19"/>
    </location>
</feature>
<dbReference type="PANTHER" id="PTHR46481">
    <property type="entry name" value="ZINC FINGER BED DOMAIN-CONTAINING PROTEIN 4"/>
    <property type="match status" value="1"/>
</dbReference>
<dbReference type="InterPro" id="IPR052035">
    <property type="entry name" value="ZnF_BED_domain_contain"/>
</dbReference>
<dbReference type="Proteomes" id="UP000789901">
    <property type="component" value="Unassembled WGS sequence"/>
</dbReference>
<dbReference type="EMBL" id="CAJVQB010015421">
    <property type="protein sequence ID" value="CAG8774517.1"/>
    <property type="molecule type" value="Genomic_DNA"/>
</dbReference>
<dbReference type="Pfam" id="PF05699">
    <property type="entry name" value="Dimer_Tnp_hAT"/>
    <property type="match status" value="1"/>
</dbReference>
<protein>
    <submittedName>
        <fullName evidence="8">38862_t:CDS:1</fullName>
    </submittedName>
</protein>